<evidence type="ECO:0000313" key="1">
    <source>
        <dbReference type="EMBL" id="CAG5039048.1"/>
    </source>
</evidence>
<evidence type="ECO:0000313" key="2">
    <source>
        <dbReference type="Proteomes" id="UP000691718"/>
    </source>
</evidence>
<reference evidence="1" key="1">
    <citation type="submission" date="2021-04" db="EMBL/GenBank/DDBJ databases">
        <authorList>
            <person name="Tunstrom K."/>
        </authorList>
    </citation>
    <scope>NUCLEOTIDE SEQUENCE</scope>
</reference>
<comment type="caution">
    <text evidence="1">The sequence shown here is derived from an EMBL/GenBank/DDBJ whole genome shotgun (WGS) entry which is preliminary data.</text>
</comment>
<dbReference type="OrthoDB" id="2194416at2759"/>
<dbReference type="Proteomes" id="UP000691718">
    <property type="component" value="Unassembled WGS sequence"/>
</dbReference>
<gene>
    <name evidence="1" type="ORF">PAPOLLO_LOCUS21520</name>
</gene>
<organism evidence="1 2">
    <name type="scientific">Parnassius apollo</name>
    <name type="common">Apollo butterfly</name>
    <name type="synonym">Papilio apollo</name>
    <dbReference type="NCBI Taxonomy" id="110799"/>
    <lineage>
        <taxon>Eukaryota</taxon>
        <taxon>Metazoa</taxon>
        <taxon>Ecdysozoa</taxon>
        <taxon>Arthropoda</taxon>
        <taxon>Hexapoda</taxon>
        <taxon>Insecta</taxon>
        <taxon>Pterygota</taxon>
        <taxon>Neoptera</taxon>
        <taxon>Endopterygota</taxon>
        <taxon>Lepidoptera</taxon>
        <taxon>Glossata</taxon>
        <taxon>Ditrysia</taxon>
        <taxon>Papilionoidea</taxon>
        <taxon>Papilionidae</taxon>
        <taxon>Parnassiinae</taxon>
        <taxon>Parnassini</taxon>
        <taxon>Parnassius</taxon>
        <taxon>Parnassius</taxon>
    </lineage>
</organism>
<name>A0A8S3XSD8_PARAO</name>
<dbReference type="AlphaFoldDB" id="A0A8S3XSD8"/>
<protein>
    <submittedName>
        <fullName evidence="1">(apollo) hypothetical protein</fullName>
    </submittedName>
</protein>
<keyword evidence="2" id="KW-1185">Reference proteome</keyword>
<sequence>MHSKIYDDAILEQLRHEAVPSSNENTTTENAAIRVEEQSAYVDAALDLLVVDSDDDGIVAQEQEQMRSILEEEIMETRCTPLEVRPRRPRIPLSKRDRAVVRVFNSMLVTYLESSRDPCETDSILFVPALAVCRIISAKLPRAGRATTQSSTT</sequence>
<proteinExistence type="predicted"/>
<dbReference type="EMBL" id="CAJQZP010001331">
    <property type="protein sequence ID" value="CAG5039048.1"/>
    <property type="molecule type" value="Genomic_DNA"/>
</dbReference>
<accession>A0A8S3XSD8</accession>